<dbReference type="Gene3D" id="3.40.50.1000">
    <property type="entry name" value="HAD superfamily/HAD-like"/>
    <property type="match status" value="1"/>
</dbReference>
<dbReference type="RefSeq" id="WP_138773613.1">
    <property type="nucleotide sequence ID" value="NZ_JBHSSX010000019.1"/>
</dbReference>
<dbReference type="CDD" id="cd07503">
    <property type="entry name" value="HAD_HisB-N"/>
    <property type="match status" value="1"/>
</dbReference>
<dbReference type="EMBL" id="VCQT01000045">
    <property type="protein sequence ID" value="TMW10777.1"/>
    <property type="molecule type" value="Genomic_DNA"/>
</dbReference>
<comment type="caution">
    <text evidence="8">The sequence shown here is derived from an EMBL/GenBank/DDBJ whole genome shotgun (WGS) entry which is preliminary data.</text>
</comment>
<dbReference type="PIRSF" id="PIRSF004682">
    <property type="entry name" value="GmhB"/>
    <property type="match status" value="1"/>
</dbReference>
<evidence type="ECO:0000256" key="3">
    <source>
        <dbReference type="ARBA" id="ARBA00022723"/>
    </source>
</evidence>
<evidence type="ECO:0000256" key="4">
    <source>
        <dbReference type="ARBA" id="ARBA00022801"/>
    </source>
</evidence>
<evidence type="ECO:0000256" key="1">
    <source>
        <dbReference type="ARBA" id="ARBA00004496"/>
    </source>
</evidence>
<evidence type="ECO:0000256" key="6">
    <source>
        <dbReference type="ARBA" id="ARBA00031828"/>
    </source>
</evidence>
<organism evidence="8 9">
    <name type="scientific">Alloalcanivorax gelatiniphagus</name>
    <dbReference type="NCBI Taxonomy" id="1194167"/>
    <lineage>
        <taxon>Bacteria</taxon>
        <taxon>Pseudomonadati</taxon>
        <taxon>Pseudomonadota</taxon>
        <taxon>Gammaproteobacteria</taxon>
        <taxon>Oceanospirillales</taxon>
        <taxon>Alcanivoracaceae</taxon>
        <taxon>Alloalcanivorax</taxon>
    </lineage>
</organism>
<dbReference type="InterPro" id="IPR006543">
    <property type="entry name" value="Histidinol-phos"/>
</dbReference>
<comment type="similarity">
    <text evidence="7">Belongs to the gmhB family.</text>
</comment>
<dbReference type="Proteomes" id="UP000739180">
    <property type="component" value="Unassembled WGS sequence"/>
</dbReference>
<accession>A0ABY2XHH9</accession>
<evidence type="ECO:0000256" key="5">
    <source>
        <dbReference type="ARBA" id="ARBA00023277"/>
    </source>
</evidence>
<keyword evidence="3" id="KW-0479">Metal-binding</keyword>
<keyword evidence="2 7" id="KW-0963">Cytoplasm</keyword>
<dbReference type="PANTHER" id="PTHR42891">
    <property type="entry name" value="D-GLYCERO-BETA-D-MANNO-HEPTOSE-1,7-BISPHOSPHATE 7-PHOSPHATASE"/>
    <property type="match status" value="1"/>
</dbReference>
<dbReference type="Pfam" id="PF13242">
    <property type="entry name" value="Hydrolase_like"/>
    <property type="match status" value="1"/>
</dbReference>
<dbReference type="NCBIfam" id="NF006506">
    <property type="entry name" value="PRK08942.1"/>
    <property type="match status" value="1"/>
</dbReference>
<keyword evidence="9" id="KW-1185">Reference proteome</keyword>
<sequence>MTNKLIILDRDGVINEDSDDYIKSPEEWRPLPGSAAAIARLNHAGYRVVVATNQSGLARGYFDGPTLEAIHRRMAAHLDSAGAHLDGIYVCPHGPDDGCDCRKPAAGLIDQIVADYGEVTGVPLVGDSLRDLQAGVARGCRPVLVLTGKGRRTLDKGFPPDLGPVTVYDSLARFVDQFLKDPS</sequence>
<dbReference type="InterPro" id="IPR023214">
    <property type="entry name" value="HAD_sf"/>
</dbReference>
<keyword evidence="5 7" id="KW-0119">Carbohydrate metabolism</keyword>
<keyword evidence="4 7" id="KW-0378">Hydrolase</keyword>
<evidence type="ECO:0000313" key="9">
    <source>
        <dbReference type="Proteomes" id="UP000739180"/>
    </source>
</evidence>
<dbReference type="NCBIfam" id="TIGR01662">
    <property type="entry name" value="HAD-SF-IIIA"/>
    <property type="match status" value="1"/>
</dbReference>
<dbReference type="SUPFAM" id="SSF56784">
    <property type="entry name" value="HAD-like"/>
    <property type="match status" value="1"/>
</dbReference>
<dbReference type="InterPro" id="IPR006549">
    <property type="entry name" value="HAD-SF_hydro_IIIA"/>
</dbReference>
<gene>
    <name evidence="8" type="primary">gmhB</name>
    <name evidence="8" type="ORF">FGS76_15800</name>
</gene>
<dbReference type="EC" id="3.1.3.-" evidence="7"/>
<evidence type="ECO:0000256" key="7">
    <source>
        <dbReference type="PIRNR" id="PIRNR004682"/>
    </source>
</evidence>
<name>A0ABY2XHH9_9GAMM</name>
<comment type="subcellular location">
    <subcellularLocation>
        <location evidence="1 7">Cytoplasm</location>
    </subcellularLocation>
</comment>
<dbReference type="InterPro" id="IPR004446">
    <property type="entry name" value="Heptose_bisP_phosphatase"/>
</dbReference>
<protein>
    <recommendedName>
        <fullName evidence="6 7">D,D-heptose 1,7-bisphosphate phosphatase</fullName>
        <ecNumber evidence="7">3.1.3.-</ecNumber>
    </recommendedName>
</protein>
<evidence type="ECO:0000256" key="2">
    <source>
        <dbReference type="ARBA" id="ARBA00022490"/>
    </source>
</evidence>
<proteinExistence type="inferred from homology"/>
<dbReference type="NCBIfam" id="TIGR01656">
    <property type="entry name" value="Histidinol-ppas"/>
    <property type="match status" value="1"/>
</dbReference>
<dbReference type="GO" id="GO:0034200">
    <property type="term" value="F:D-glycero-beta-D-manno-heptose 1,7-bisphosphate 7-phosphatase activity"/>
    <property type="evidence" value="ECO:0007669"/>
    <property type="project" value="UniProtKB-EC"/>
</dbReference>
<reference evidence="8 9" key="1">
    <citation type="submission" date="2019-05" db="EMBL/GenBank/DDBJ databases">
        <title>Genome of Alcanivorax gelatiniphagus, an oil degrading marine bacteria.</title>
        <authorList>
            <person name="Kwon K.K."/>
        </authorList>
    </citation>
    <scope>NUCLEOTIDE SEQUENCE [LARGE SCALE GENOMIC DNA]</scope>
    <source>
        <strain evidence="8 9">MEBiC 08158</strain>
    </source>
</reference>
<evidence type="ECO:0000313" key="8">
    <source>
        <dbReference type="EMBL" id="TMW10777.1"/>
    </source>
</evidence>
<dbReference type="PANTHER" id="PTHR42891:SF1">
    <property type="entry name" value="D-GLYCERO-BETA-D-MANNO-HEPTOSE-1,7-BISPHOSPHATE 7-PHOSPHATASE"/>
    <property type="match status" value="1"/>
</dbReference>
<dbReference type="InterPro" id="IPR036412">
    <property type="entry name" value="HAD-like_sf"/>
</dbReference>